<organism evidence="2 3">
    <name type="scientific">Coemansia brasiliensis</name>
    <dbReference type="NCBI Taxonomy" id="2650707"/>
    <lineage>
        <taxon>Eukaryota</taxon>
        <taxon>Fungi</taxon>
        <taxon>Fungi incertae sedis</taxon>
        <taxon>Zoopagomycota</taxon>
        <taxon>Kickxellomycotina</taxon>
        <taxon>Kickxellomycetes</taxon>
        <taxon>Kickxellales</taxon>
        <taxon>Kickxellaceae</taxon>
        <taxon>Coemansia</taxon>
    </lineage>
</organism>
<accession>A0A9W8I553</accession>
<comment type="caution">
    <text evidence="2">The sequence shown here is derived from an EMBL/GenBank/DDBJ whole genome shotgun (WGS) entry which is preliminary data.</text>
</comment>
<sequence length="96" mass="10295">MSDGHGNGAMPPATQAGISGYHGIHNDGLYDERDDDLDFSEPQQQAQLDMFIPRRSAPAPPPQQQQQQPKMPPGTSNGAGADTRLIPTRQAPPPPK</sequence>
<reference evidence="2" key="1">
    <citation type="submission" date="2022-07" db="EMBL/GenBank/DDBJ databases">
        <title>Phylogenomic reconstructions and comparative analyses of Kickxellomycotina fungi.</title>
        <authorList>
            <person name="Reynolds N.K."/>
            <person name="Stajich J.E."/>
            <person name="Barry K."/>
            <person name="Grigoriev I.V."/>
            <person name="Crous P."/>
            <person name="Smith M.E."/>
        </authorList>
    </citation>
    <scope>NUCLEOTIDE SEQUENCE</scope>
    <source>
        <strain evidence="2">NRRL 1566</strain>
    </source>
</reference>
<dbReference type="Proteomes" id="UP001139887">
    <property type="component" value="Unassembled WGS sequence"/>
</dbReference>
<evidence type="ECO:0000313" key="2">
    <source>
        <dbReference type="EMBL" id="KAJ2846802.1"/>
    </source>
</evidence>
<protein>
    <submittedName>
        <fullName evidence="2">Uncharacterized protein</fullName>
    </submittedName>
</protein>
<evidence type="ECO:0000256" key="1">
    <source>
        <dbReference type="SAM" id="MobiDB-lite"/>
    </source>
</evidence>
<feature type="region of interest" description="Disordered" evidence="1">
    <location>
        <begin position="1"/>
        <end position="96"/>
    </location>
</feature>
<keyword evidence="3" id="KW-1185">Reference proteome</keyword>
<evidence type="ECO:0000313" key="3">
    <source>
        <dbReference type="Proteomes" id="UP001139887"/>
    </source>
</evidence>
<gene>
    <name evidence="2" type="ORF">IWW36_004173</name>
</gene>
<dbReference type="EMBL" id="JANBUW010000451">
    <property type="protein sequence ID" value="KAJ2846802.1"/>
    <property type="molecule type" value="Genomic_DNA"/>
</dbReference>
<feature type="non-terminal residue" evidence="2">
    <location>
        <position position="96"/>
    </location>
</feature>
<name>A0A9W8I553_9FUNG</name>
<dbReference type="AlphaFoldDB" id="A0A9W8I553"/>
<proteinExistence type="predicted"/>